<dbReference type="Proteomes" id="UP001519295">
    <property type="component" value="Unassembled WGS sequence"/>
</dbReference>
<evidence type="ECO:0000313" key="1">
    <source>
        <dbReference type="EMBL" id="MBP2368439.1"/>
    </source>
</evidence>
<keyword evidence="2" id="KW-1185">Reference proteome</keyword>
<dbReference type="EMBL" id="JAGINU010000001">
    <property type="protein sequence ID" value="MBP2368439.1"/>
    <property type="molecule type" value="Genomic_DNA"/>
</dbReference>
<comment type="caution">
    <text evidence="1">The sequence shown here is derived from an EMBL/GenBank/DDBJ whole genome shotgun (WGS) entry which is preliminary data.</text>
</comment>
<dbReference type="RefSeq" id="WP_210029559.1">
    <property type="nucleotide sequence ID" value="NZ_JAGINU010000001.1"/>
</dbReference>
<dbReference type="Gene3D" id="3.40.50.10320">
    <property type="entry name" value="LmbE-like"/>
    <property type="match status" value="1"/>
</dbReference>
<name>A0ABS4VYA8_9PSEU</name>
<protein>
    <submittedName>
        <fullName evidence="1">Uncharacterized protein</fullName>
    </submittedName>
</protein>
<dbReference type="InterPro" id="IPR024078">
    <property type="entry name" value="LmbE-like_dom_sf"/>
</dbReference>
<proteinExistence type="predicted"/>
<sequence length="96" mass="10506">MDRWEPARDVFDVFLADGPPLRTPASTLAVQLRLDAATLDRKIVALRAQASQITGLIAAIGDERARQWWAVEAFVSADADAVADTARTWATWRVAA</sequence>
<gene>
    <name evidence="1" type="ORF">JOF36_004135</name>
</gene>
<accession>A0ABS4VYA8</accession>
<organism evidence="1 2">
    <name type="scientific">Pseudonocardia parietis</name>
    <dbReference type="NCBI Taxonomy" id="570936"/>
    <lineage>
        <taxon>Bacteria</taxon>
        <taxon>Bacillati</taxon>
        <taxon>Actinomycetota</taxon>
        <taxon>Actinomycetes</taxon>
        <taxon>Pseudonocardiales</taxon>
        <taxon>Pseudonocardiaceae</taxon>
        <taxon>Pseudonocardia</taxon>
    </lineage>
</organism>
<reference evidence="1 2" key="1">
    <citation type="submission" date="2021-03" db="EMBL/GenBank/DDBJ databases">
        <title>Sequencing the genomes of 1000 actinobacteria strains.</title>
        <authorList>
            <person name="Klenk H.-P."/>
        </authorList>
    </citation>
    <scope>NUCLEOTIDE SEQUENCE [LARGE SCALE GENOMIC DNA]</scope>
    <source>
        <strain evidence="1 2">DSM 45256</strain>
    </source>
</reference>
<evidence type="ECO:0000313" key="2">
    <source>
        <dbReference type="Proteomes" id="UP001519295"/>
    </source>
</evidence>